<dbReference type="GO" id="GO:0004540">
    <property type="term" value="F:RNA nuclease activity"/>
    <property type="evidence" value="ECO:0007669"/>
    <property type="project" value="InterPro"/>
</dbReference>
<organism evidence="3 4">
    <name type="scientific">Piloderma croceum (strain F 1598)</name>
    <dbReference type="NCBI Taxonomy" id="765440"/>
    <lineage>
        <taxon>Eukaryota</taxon>
        <taxon>Fungi</taxon>
        <taxon>Dikarya</taxon>
        <taxon>Basidiomycota</taxon>
        <taxon>Agaricomycotina</taxon>
        <taxon>Agaricomycetes</taxon>
        <taxon>Agaricomycetidae</taxon>
        <taxon>Atheliales</taxon>
        <taxon>Atheliaceae</taxon>
        <taxon>Piloderma</taxon>
    </lineage>
</organism>
<accession>A0A0C3BU57</accession>
<evidence type="ECO:0000259" key="2">
    <source>
        <dbReference type="Pfam" id="PF01936"/>
    </source>
</evidence>
<dbReference type="GO" id="GO:0005777">
    <property type="term" value="C:peroxisome"/>
    <property type="evidence" value="ECO:0007669"/>
    <property type="project" value="InterPro"/>
</dbReference>
<evidence type="ECO:0000313" key="3">
    <source>
        <dbReference type="EMBL" id="KIM80867.1"/>
    </source>
</evidence>
<dbReference type="PANTHER" id="PTHR14379">
    <property type="entry name" value="LIMKAIN B LKAP"/>
    <property type="match status" value="1"/>
</dbReference>
<dbReference type="InterPro" id="IPR021139">
    <property type="entry name" value="NYN"/>
</dbReference>
<dbReference type="PANTHER" id="PTHR14379:SF3">
    <property type="entry name" value="MEIOSIS REGULATOR AND MRNA STABILITY FACTOR 1"/>
    <property type="match status" value="1"/>
</dbReference>
<dbReference type="InterPro" id="IPR024768">
    <property type="entry name" value="Marf1"/>
</dbReference>
<feature type="region of interest" description="Disordered" evidence="1">
    <location>
        <begin position="470"/>
        <end position="493"/>
    </location>
</feature>
<dbReference type="Pfam" id="PF01936">
    <property type="entry name" value="NYN"/>
    <property type="match status" value="1"/>
</dbReference>
<gene>
    <name evidence="3" type="ORF">PILCRDRAFT_822164</name>
</gene>
<dbReference type="HOGENOM" id="CLU_019899_0_0_1"/>
<feature type="domain" description="NYN" evidence="2">
    <location>
        <begin position="6"/>
        <end position="145"/>
    </location>
</feature>
<evidence type="ECO:0000256" key="1">
    <source>
        <dbReference type="SAM" id="MobiDB-lite"/>
    </source>
</evidence>
<dbReference type="Gene3D" id="3.40.50.1010">
    <property type="entry name" value="5'-nuclease"/>
    <property type="match status" value="1"/>
</dbReference>
<feature type="compositionally biased region" description="Polar residues" evidence="1">
    <location>
        <begin position="339"/>
        <end position="356"/>
    </location>
</feature>
<feature type="region of interest" description="Disordered" evidence="1">
    <location>
        <begin position="339"/>
        <end position="372"/>
    </location>
</feature>
<reference evidence="3 4" key="1">
    <citation type="submission" date="2014-04" db="EMBL/GenBank/DDBJ databases">
        <authorList>
            <consortium name="DOE Joint Genome Institute"/>
            <person name="Kuo A."/>
            <person name="Tarkka M."/>
            <person name="Buscot F."/>
            <person name="Kohler A."/>
            <person name="Nagy L.G."/>
            <person name="Floudas D."/>
            <person name="Copeland A."/>
            <person name="Barry K.W."/>
            <person name="Cichocki N."/>
            <person name="Veneault-Fourrey C."/>
            <person name="LaButti K."/>
            <person name="Lindquist E.A."/>
            <person name="Lipzen A."/>
            <person name="Lundell T."/>
            <person name="Morin E."/>
            <person name="Murat C."/>
            <person name="Sun H."/>
            <person name="Tunlid A."/>
            <person name="Henrissat B."/>
            <person name="Grigoriev I.V."/>
            <person name="Hibbett D.S."/>
            <person name="Martin F."/>
            <person name="Nordberg H.P."/>
            <person name="Cantor M.N."/>
            <person name="Hua S.X."/>
        </authorList>
    </citation>
    <scope>NUCLEOTIDE SEQUENCE [LARGE SCALE GENOMIC DNA]</scope>
    <source>
        <strain evidence="3 4">F 1598</strain>
    </source>
</reference>
<keyword evidence="4" id="KW-1185">Reference proteome</keyword>
<dbReference type="OrthoDB" id="549353at2759"/>
<sequence length="872" mass="94114">MLTKEKVAVFWDYENCQPASNSSGYEVVNNIRRMTQSYGNVTLFKAYLELTAPTSPKSLSLRSELQCSGVSLTDTPHNGRKDVADKMIIADMLAYAIDNQAPATIVLISGDRDFAYAVSILRLRNYRVVIIAPPIIHASLKSQASILVDWKCDILAKIKADAEWTKTPSSCMNEHNFPQSSSRSALDQNITSTSSPYSLAASMMPRPANLTVDVDPVGQSALLTVKRDSDDSRDGLRNSTWVHKISQCHAGSSTASVPDTKLQSSAHAATKYGSFSSTDCPPFQTPAFGKTTVPLTAGCPDGVMSPLNTPVSELTNAPGQLIPIPRPFEQTHVVSDRTSLSTVNPKQEYGTSSPVFSNLGHHASTPEHHGSRMDRHLVSTSNVLTSIPYAKPFHSGASKLTVSGVALPSFSAKIPTAGRNFTESPDIAFGSNCNTAYLQSTSSAMSSSFNDSSLVTSLTVETCPGIIKPPHLTNNVQNQGSISPTSVSASTRNPDANREIMADDCGKTATVFPSKNVTQEFRILVEQLELQQKRGVSHPLRSVIAEDIMKQDRLTYERTGVHTFRQYIDLALKAGIVIVGAAEGGDWISLHPALQSPLSSFSATELLYTQISGDEISRECRASISIPKSTGNTEIPSQATALKAKTTSYMTKEATNIPSGSVSTIPSAGSPLLESNFADPIRMTGAYDTDSKPFPLRTVPASQFEILVKELRKQQTNGLCRPSRSSIAVELLKQDNLVYKRAGVSRFKDYTALAVEAGIAVIGGVEGDAWISLPPEEKPTSVSQRMVSSLPGLSNFTQQFQMLIEQLRKSRSDGVEKPLRSLISQRLVDHNQMIYRDAGFKGFKDYSTAAEIAGSVRLGGVGGSAWISLCSV</sequence>
<dbReference type="EMBL" id="KN833002">
    <property type="protein sequence ID" value="KIM80867.1"/>
    <property type="molecule type" value="Genomic_DNA"/>
</dbReference>
<reference evidence="4" key="2">
    <citation type="submission" date="2015-01" db="EMBL/GenBank/DDBJ databases">
        <title>Evolutionary Origins and Diversification of the Mycorrhizal Mutualists.</title>
        <authorList>
            <consortium name="DOE Joint Genome Institute"/>
            <consortium name="Mycorrhizal Genomics Consortium"/>
            <person name="Kohler A."/>
            <person name="Kuo A."/>
            <person name="Nagy L.G."/>
            <person name="Floudas D."/>
            <person name="Copeland A."/>
            <person name="Barry K.W."/>
            <person name="Cichocki N."/>
            <person name="Veneault-Fourrey C."/>
            <person name="LaButti K."/>
            <person name="Lindquist E.A."/>
            <person name="Lipzen A."/>
            <person name="Lundell T."/>
            <person name="Morin E."/>
            <person name="Murat C."/>
            <person name="Riley R."/>
            <person name="Ohm R."/>
            <person name="Sun H."/>
            <person name="Tunlid A."/>
            <person name="Henrissat B."/>
            <person name="Grigoriev I.V."/>
            <person name="Hibbett D.S."/>
            <person name="Martin F."/>
        </authorList>
    </citation>
    <scope>NUCLEOTIDE SEQUENCE [LARGE SCALE GENOMIC DNA]</scope>
    <source>
        <strain evidence="4">F 1598</strain>
    </source>
</reference>
<dbReference type="AlphaFoldDB" id="A0A0C3BU57"/>
<dbReference type="GO" id="GO:0010468">
    <property type="term" value="P:regulation of gene expression"/>
    <property type="evidence" value="ECO:0007669"/>
    <property type="project" value="InterPro"/>
</dbReference>
<dbReference type="Proteomes" id="UP000054166">
    <property type="component" value="Unassembled WGS sequence"/>
</dbReference>
<protein>
    <recommendedName>
        <fullName evidence="2">NYN domain-containing protein</fullName>
    </recommendedName>
</protein>
<evidence type="ECO:0000313" key="4">
    <source>
        <dbReference type="Proteomes" id="UP000054166"/>
    </source>
</evidence>
<name>A0A0C3BU57_PILCF</name>
<dbReference type="InParanoid" id="A0A0C3BU57"/>
<dbReference type="GO" id="GO:1905762">
    <property type="term" value="F:CCR4-NOT complex binding"/>
    <property type="evidence" value="ECO:0007669"/>
    <property type="project" value="TreeGrafter"/>
</dbReference>
<feature type="compositionally biased region" description="Polar residues" evidence="1">
    <location>
        <begin position="472"/>
        <end position="493"/>
    </location>
</feature>
<dbReference type="CDD" id="cd10910">
    <property type="entry name" value="PIN_limkain_b1_N_like"/>
    <property type="match status" value="1"/>
</dbReference>
<dbReference type="STRING" id="765440.A0A0C3BU57"/>
<proteinExistence type="predicted"/>